<accession>A0ABP9HYW3</accession>
<gene>
    <name evidence="2" type="ORF">GCM10023205_59290</name>
</gene>
<name>A0ABP9HYW3_9ACTN</name>
<organism evidence="2 3">
    <name type="scientific">Yinghuangia aomiensis</name>
    <dbReference type="NCBI Taxonomy" id="676205"/>
    <lineage>
        <taxon>Bacteria</taxon>
        <taxon>Bacillati</taxon>
        <taxon>Actinomycetota</taxon>
        <taxon>Actinomycetes</taxon>
        <taxon>Kitasatosporales</taxon>
        <taxon>Streptomycetaceae</taxon>
        <taxon>Yinghuangia</taxon>
    </lineage>
</organism>
<reference evidence="3" key="1">
    <citation type="journal article" date="2019" name="Int. J. Syst. Evol. Microbiol.">
        <title>The Global Catalogue of Microorganisms (GCM) 10K type strain sequencing project: providing services to taxonomists for standard genome sequencing and annotation.</title>
        <authorList>
            <consortium name="The Broad Institute Genomics Platform"/>
            <consortium name="The Broad Institute Genome Sequencing Center for Infectious Disease"/>
            <person name="Wu L."/>
            <person name="Ma J."/>
        </authorList>
    </citation>
    <scope>NUCLEOTIDE SEQUENCE [LARGE SCALE GENOMIC DNA]</scope>
    <source>
        <strain evidence="3">JCM 17986</strain>
    </source>
</reference>
<dbReference type="SUPFAM" id="SSF54427">
    <property type="entry name" value="NTF2-like"/>
    <property type="match status" value="1"/>
</dbReference>
<keyword evidence="3" id="KW-1185">Reference proteome</keyword>
<feature type="domain" description="SnoaL-like" evidence="1">
    <location>
        <begin position="33"/>
        <end position="149"/>
    </location>
</feature>
<proteinExistence type="predicted"/>
<dbReference type="Gene3D" id="3.10.450.50">
    <property type="match status" value="1"/>
</dbReference>
<dbReference type="RefSeq" id="WP_345678799.1">
    <property type="nucleotide sequence ID" value="NZ_BAABHS010000024.1"/>
</dbReference>
<evidence type="ECO:0000313" key="2">
    <source>
        <dbReference type="EMBL" id="GAA4982058.1"/>
    </source>
</evidence>
<evidence type="ECO:0000259" key="1">
    <source>
        <dbReference type="Pfam" id="PF12680"/>
    </source>
</evidence>
<evidence type="ECO:0000313" key="3">
    <source>
        <dbReference type="Proteomes" id="UP001500466"/>
    </source>
</evidence>
<dbReference type="InterPro" id="IPR037401">
    <property type="entry name" value="SnoaL-like"/>
</dbReference>
<dbReference type="Pfam" id="PF12680">
    <property type="entry name" value="SnoaL_2"/>
    <property type="match status" value="1"/>
</dbReference>
<dbReference type="Proteomes" id="UP001500466">
    <property type="component" value="Unassembled WGS sequence"/>
</dbReference>
<protein>
    <recommendedName>
        <fullName evidence="1">SnoaL-like domain-containing protein</fullName>
    </recommendedName>
</protein>
<comment type="caution">
    <text evidence="2">The sequence shown here is derived from an EMBL/GenBank/DDBJ whole genome shotgun (WGS) entry which is preliminary data.</text>
</comment>
<sequence length="185" mass="20238">MLIDPTITWRLAETRLAAEPDPRRRGILTTMIAHMRAEAAADVDAIMATVSPHASYRNLGASPVDRAPKNPAEIRAFYQRLADGDCYRQALDVDTITLDIDTAFIQGHMRMAYPGRIVAAMGRKVDDPDAHYLYESRMAIFWAFDADGLVSAEDTYPTGDGLAGLRKLAADEIPPAPSAVYLTAS</sequence>
<dbReference type="EMBL" id="BAABHS010000024">
    <property type="protein sequence ID" value="GAA4982058.1"/>
    <property type="molecule type" value="Genomic_DNA"/>
</dbReference>
<dbReference type="InterPro" id="IPR032710">
    <property type="entry name" value="NTF2-like_dom_sf"/>
</dbReference>